<dbReference type="HOGENOM" id="CLU_012817_11_0_10"/>
<dbReference type="GO" id="GO:1990281">
    <property type="term" value="C:efflux pump complex"/>
    <property type="evidence" value="ECO:0007669"/>
    <property type="project" value="TreeGrafter"/>
</dbReference>
<dbReference type="RefSeq" id="WP_002559104.1">
    <property type="nucleotide sequence ID" value="NZ_JH724314.1"/>
</dbReference>
<evidence type="ECO:0000256" key="1">
    <source>
        <dbReference type="ARBA" id="ARBA00004442"/>
    </source>
</evidence>
<dbReference type="GO" id="GO:0009279">
    <property type="term" value="C:cell outer membrane"/>
    <property type="evidence" value="ECO:0007669"/>
    <property type="project" value="UniProtKB-SubCell"/>
</dbReference>
<dbReference type="InterPro" id="IPR003423">
    <property type="entry name" value="OMP_efflux"/>
</dbReference>
<gene>
    <name evidence="8" type="ORF">HMPREF1068_00859</name>
</gene>
<comment type="caution">
    <text evidence="8">The sequence shown here is derived from an EMBL/GenBank/DDBJ whole genome shotgun (WGS) entry which is preliminary data.</text>
</comment>
<dbReference type="PATRIC" id="fig|997884.3.peg.869"/>
<dbReference type="STRING" id="997884.HMPREF1068_00859"/>
<dbReference type="Proteomes" id="UP000003089">
    <property type="component" value="Unassembled WGS sequence"/>
</dbReference>
<dbReference type="PANTHER" id="PTHR30026">
    <property type="entry name" value="OUTER MEMBRANE PROTEIN TOLC"/>
    <property type="match status" value="1"/>
</dbReference>
<dbReference type="InterPro" id="IPR051906">
    <property type="entry name" value="TolC-like"/>
</dbReference>
<evidence type="ECO:0000256" key="2">
    <source>
        <dbReference type="ARBA" id="ARBA00007613"/>
    </source>
</evidence>
<comment type="similarity">
    <text evidence="2">Belongs to the outer membrane factor (OMF) (TC 1.B.17) family.</text>
</comment>
<dbReference type="GO" id="GO:0015288">
    <property type="term" value="F:porin activity"/>
    <property type="evidence" value="ECO:0007669"/>
    <property type="project" value="TreeGrafter"/>
</dbReference>
<sequence length="438" mass="48544">MKKGLIIFSLTTLCATSQAQEGWTLRQCIDYAIEHNIEIQQTANAAEQSAIEANTAKWARLPNLSGSASQNWNWGRSASPEDIGGYTNSNTSSTQFGINTNIPLFTGLQIPNQYALSKLNLKAAIEDLNKAKEDIAINVTSSYLQVLFNMELSKVAASQTELSKEQCKRITRLAEVGKASSAEVAEAKARVAQDEMSLVQAENNYQLALLDLSQLLELPTPEGFALAQPDTIVSFIPLTPPDDIYTEALSNKPGIRAAQLRLEGGEKNIRIAQSNYYPQLSFGASIGTNYYTVDGHSKYGFSSQMKNNLNKGIGFNLSIPLFNRLATRNRVRSARLQQTNLALKLDNTKKVLYKEIQQAWYNAVAAESKFNSSTAAVAANEESFRLMSEKFDNGKATFVEYNEAKQNLTKSLSDKIQAKYDYLFRTKILDFYKGKAIE</sequence>
<keyword evidence="6" id="KW-0472">Membrane</keyword>
<accession>I9H2K2</accession>
<dbReference type="SUPFAM" id="SSF56954">
    <property type="entry name" value="Outer membrane efflux proteins (OEP)"/>
    <property type="match status" value="1"/>
</dbReference>
<organism evidence="8 9">
    <name type="scientific">Bacteroides nordii CL02T12C05</name>
    <dbReference type="NCBI Taxonomy" id="997884"/>
    <lineage>
        <taxon>Bacteria</taxon>
        <taxon>Pseudomonadati</taxon>
        <taxon>Bacteroidota</taxon>
        <taxon>Bacteroidia</taxon>
        <taxon>Bacteroidales</taxon>
        <taxon>Bacteroidaceae</taxon>
        <taxon>Bacteroides</taxon>
    </lineage>
</organism>
<evidence type="ECO:0008006" key="10">
    <source>
        <dbReference type="Google" id="ProtNLM"/>
    </source>
</evidence>
<dbReference type="GO" id="GO:0015562">
    <property type="term" value="F:efflux transmembrane transporter activity"/>
    <property type="evidence" value="ECO:0007669"/>
    <property type="project" value="InterPro"/>
</dbReference>
<comment type="subcellular location">
    <subcellularLocation>
        <location evidence="1">Cell outer membrane</location>
    </subcellularLocation>
</comment>
<protein>
    <recommendedName>
        <fullName evidence="10">TolC family type I secretion outer membrane protein</fullName>
    </recommendedName>
</protein>
<dbReference type="PANTHER" id="PTHR30026:SF20">
    <property type="entry name" value="OUTER MEMBRANE PROTEIN TOLC"/>
    <property type="match status" value="1"/>
</dbReference>
<keyword evidence="7" id="KW-0998">Cell outer membrane</keyword>
<evidence type="ECO:0000313" key="8">
    <source>
        <dbReference type="EMBL" id="EIY53689.1"/>
    </source>
</evidence>
<keyword evidence="9" id="KW-1185">Reference proteome</keyword>
<dbReference type="AlphaFoldDB" id="I9H2K2"/>
<evidence type="ECO:0000256" key="6">
    <source>
        <dbReference type="ARBA" id="ARBA00023136"/>
    </source>
</evidence>
<evidence type="ECO:0000256" key="3">
    <source>
        <dbReference type="ARBA" id="ARBA00022448"/>
    </source>
</evidence>
<keyword evidence="4" id="KW-1134">Transmembrane beta strand</keyword>
<evidence type="ECO:0000256" key="4">
    <source>
        <dbReference type="ARBA" id="ARBA00022452"/>
    </source>
</evidence>
<keyword evidence="5" id="KW-0812">Transmembrane</keyword>
<dbReference type="Pfam" id="PF02321">
    <property type="entry name" value="OEP"/>
    <property type="match status" value="2"/>
</dbReference>
<keyword evidence="3" id="KW-0813">Transport</keyword>
<dbReference type="Gene3D" id="1.20.1600.10">
    <property type="entry name" value="Outer membrane efflux proteins (OEP)"/>
    <property type="match status" value="1"/>
</dbReference>
<dbReference type="EMBL" id="AGXS01000011">
    <property type="protein sequence ID" value="EIY53689.1"/>
    <property type="molecule type" value="Genomic_DNA"/>
</dbReference>
<reference evidence="8 9" key="1">
    <citation type="submission" date="2012-02" db="EMBL/GenBank/DDBJ databases">
        <title>The Genome Sequence of Bacteroides nordii CL02T12C05.</title>
        <authorList>
            <consortium name="The Broad Institute Genome Sequencing Platform"/>
            <person name="Earl A."/>
            <person name="Ward D."/>
            <person name="Feldgarden M."/>
            <person name="Gevers D."/>
            <person name="Zitomersky N.L."/>
            <person name="Coyne M.J."/>
            <person name="Comstock L.E."/>
            <person name="Young S.K."/>
            <person name="Zeng Q."/>
            <person name="Gargeya S."/>
            <person name="Fitzgerald M."/>
            <person name="Haas B."/>
            <person name="Abouelleil A."/>
            <person name="Alvarado L."/>
            <person name="Arachchi H.M."/>
            <person name="Berlin A."/>
            <person name="Chapman S.B."/>
            <person name="Gearin G."/>
            <person name="Goldberg J."/>
            <person name="Griggs A."/>
            <person name="Gujja S."/>
            <person name="Hansen M."/>
            <person name="Heiman D."/>
            <person name="Howarth C."/>
            <person name="Larimer J."/>
            <person name="Lui A."/>
            <person name="MacDonald P.J.P."/>
            <person name="McCowen C."/>
            <person name="Montmayeur A."/>
            <person name="Murphy C."/>
            <person name="Neiman D."/>
            <person name="Pearson M."/>
            <person name="Priest M."/>
            <person name="Roberts A."/>
            <person name="Saif S."/>
            <person name="Shea T."/>
            <person name="Sisk P."/>
            <person name="Stolte C."/>
            <person name="Sykes S."/>
            <person name="Wortman J."/>
            <person name="Nusbaum C."/>
            <person name="Birren B."/>
        </authorList>
    </citation>
    <scope>NUCLEOTIDE SEQUENCE [LARGE SCALE GENOMIC DNA]</scope>
    <source>
        <strain evidence="8 9">CL02T12C05</strain>
    </source>
</reference>
<name>I9H2K2_9BACE</name>
<evidence type="ECO:0000256" key="7">
    <source>
        <dbReference type="ARBA" id="ARBA00023237"/>
    </source>
</evidence>
<proteinExistence type="inferred from homology"/>
<evidence type="ECO:0000256" key="5">
    <source>
        <dbReference type="ARBA" id="ARBA00022692"/>
    </source>
</evidence>
<dbReference type="eggNOG" id="COG1538">
    <property type="taxonomic scope" value="Bacteria"/>
</dbReference>
<evidence type="ECO:0000313" key="9">
    <source>
        <dbReference type="Proteomes" id="UP000003089"/>
    </source>
</evidence>